<evidence type="ECO:0000259" key="1">
    <source>
        <dbReference type="PROSITE" id="PS50006"/>
    </source>
</evidence>
<dbReference type="SUPFAM" id="SSF56024">
    <property type="entry name" value="Phospholipase D/nuclease"/>
    <property type="match status" value="2"/>
</dbReference>
<dbReference type="KEGG" id="bwe:BcerKBAB4_3439"/>
<dbReference type="HOGENOM" id="CLU_565818_0_0_9"/>
<proteinExistence type="predicted"/>
<dbReference type="PROSITE" id="PS50006">
    <property type="entry name" value="FHA_DOMAIN"/>
    <property type="match status" value="1"/>
</dbReference>
<dbReference type="Gene3D" id="3.30.870.10">
    <property type="entry name" value="Endonuclease Chain A"/>
    <property type="match status" value="2"/>
</dbReference>
<dbReference type="AlphaFoldDB" id="A9VQW3"/>
<reference evidence="2 3" key="1">
    <citation type="journal article" date="2008" name="Chem. Biol. Interact.">
        <title>Extending the Bacillus cereus group genomics to putative food-borne pathogens of different toxicity.</title>
        <authorList>
            <person name="Lapidus A."/>
            <person name="Goltsman E."/>
            <person name="Auger S."/>
            <person name="Galleron N."/>
            <person name="Segurens B."/>
            <person name="Dossat C."/>
            <person name="Land M.L."/>
            <person name="Broussolle V."/>
            <person name="Brillard J."/>
            <person name="Guinebretiere M.H."/>
            <person name="Sanchis V."/>
            <person name="Nguen-The C."/>
            <person name="Lereclus D."/>
            <person name="Richardson P."/>
            <person name="Wincker P."/>
            <person name="Weissenbach J."/>
            <person name="Ehrlich S.D."/>
            <person name="Sorokin A."/>
        </authorList>
    </citation>
    <scope>NUCLEOTIDE SEQUENCE [LARGE SCALE GENOMIC DNA]</scope>
    <source>
        <strain evidence="2 3">KBAB4</strain>
    </source>
</reference>
<dbReference type="CDD" id="cd00138">
    <property type="entry name" value="PLDc_SF"/>
    <property type="match status" value="2"/>
</dbReference>
<evidence type="ECO:0000313" key="2">
    <source>
        <dbReference type="EMBL" id="ABY44612.1"/>
    </source>
</evidence>
<protein>
    <recommendedName>
        <fullName evidence="1">FHA domain-containing protein</fullName>
    </recommendedName>
</protein>
<evidence type="ECO:0000313" key="3">
    <source>
        <dbReference type="Proteomes" id="UP000002154"/>
    </source>
</evidence>
<dbReference type="EMBL" id="CP000903">
    <property type="protein sequence ID" value="ABY44612.1"/>
    <property type="molecule type" value="Genomic_DNA"/>
</dbReference>
<dbReference type="InterPro" id="IPR000253">
    <property type="entry name" value="FHA_dom"/>
</dbReference>
<gene>
    <name evidence="2" type="ordered locus">BcerKBAB4_3439</name>
</gene>
<dbReference type="Proteomes" id="UP000002154">
    <property type="component" value="Chromosome"/>
</dbReference>
<name>A9VQW3_BACMK</name>
<sequence>MFEKIKYNQDTNIVFGFSSDGFYQGIINDAICRKEQKIDVAVYNISSHDLKKLKDTCNKHKIYLRLITNSVKHGEKNANYNDAYCTVYIIKDNHCKMFLTKSYAYIGSFNFRYKNYKNIECGVEFTDLKTVNDIREYLFNELIQQRNNLNSDNVKTQQENISDVKVIKTTYDSLVRKTVLYENGITIELFKDSFNWYKALFLHDFKEEDLIKIATYNFNLNGSKRDEYSLYSIITDLGKKDVRIHIGYNEDQCNVVEDYSTTEISAVVNLNKIPRNHSKVFLSKHYLHIGSANFSLGSGDRFECGVTFTDEKIIKEFERKFFDELIHNTASIWSSDPLMTESFIARSVLPTINHFFDIINKAGYSYEDENTYKYEGSNDEGVSEELRKKLFEVPIDDFANLDIDLDMFKKYHIDNSHIAFNIKGFIEKVESPNKTQISDEEVEEFISYLGILYDFLVGAEGEIGTYIRKYGSLDRRYELGED</sequence>
<organism evidence="2 3">
    <name type="scientific">Bacillus mycoides (strain KBAB4)</name>
    <name type="common">Bacillus weihenstephanensis</name>
    <dbReference type="NCBI Taxonomy" id="315730"/>
    <lineage>
        <taxon>Bacteria</taxon>
        <taxon>Bacillati</taxon>
        <taxon>Bacillota</taxon>
        <taxon>Bacilli</taxon>
        <taxon>Bacillales</taxon>
        <taxon>Bacillaceae</taxon>
        <taxon>Bacillus</taxon>
        <taxon>Bacillus cereus group</taxon>
    </lineage>
</organism>
<accession>A9VQW3</accession>
<feature type="domain" description="FHA" evidence="1">
    <location>
        <begin position="244"/>
        <end position="313"/>
    </location>
</feature>
<dbReference type="eggNOG" id="COG1502">
    <property type="taxonomic scope" value="Bacteria"/>
</dbReference>
<dbReference type="RefSeq" id="WP_012261486.1">
    <property type="nucleotide sequence ID" value="NC_010184.1"/>
</dbReference>